<sequence length="70" mass="7878">MITRVGHPTWFSRNHILSRNQLLGRLLDMSYGMAALMSGRNSPGRFGYHWLMALGTTIDLETTQHTGATM</sequence>
<dbReference type="EMBL" id="JAHLQT010004696">
    <property type="protein sequence ID" value="KAG7175718.1"/>
    <property type="molecule type" value="Genomic_DNA"/>
</dbReference>
<evidence type="ECO:0000313" key="2">
    <source>
        <dbReference type="Proteomes" id="UP000747542"/>
    </source>
</evidence>
<keyword evidence="2" id="KW-1185">Reference proteome</keyword>
<evidence type="ECO:0000313" key="1">
    <source>
        <dbReference type="EMBL" id="KAG7175718.1"/>
    </source>
</evidence>
<protein>
    <submittedName>
        <fullName evidence="1">Uncharacterized protein</fullName>
    </submittedName>
</protein>
<dbReference type="AlphaFoldDB" id="A0A8J5NAD5"/>
<name>A0A8J5NAD5_HOMAM</name>
<reference evidence="1" key="1">
    <citation type="journal article" date="2021" name="Sci. Adv.">
        <title>The American lobster genome reveals insights on longevity, neural, and immune adaptations.</title>
        <authorList>
            <person name="Polinski J.M."/>
            <person name="Zimin A.V."/>
            <person name="Clark K.F."/>
            <person name="Kohn A.B."/>
            <person name="Sadowski N."/>
            <person name="Timp W."/>
            <person name="Ptitsyn A."/>
            <person name="Khanna P."/>
            <person name="Romanova D.Y."/>
            <person name="Williams P."/>
            <person name="Greenwood S.J."/>
            <person name="Moroz L.L."/>
            <person name="Walt D.R."/>
            <person name="Bodnar A.G."/>
        </authorList>
    </citation>
    <scope>NUCLEOTIDE SEQUENCE</scope>
    <source>
        <strain evidence="1">GMGI-L3</strain>
    </source>
</reference>
<organism evidence="1 2">
    <name type="scientific">Homarus americanus</name>
    <name type="common">American lobster</name>
    <dbReference type="NCBI Taxonomy" id="6706"/>
    <lineage>
        <taxon>Eukaryota</taxon>
        <taxon>Metazoa</taxon>
        <taxon>Ecdysozoa</taxon>
        <taxon>Arthropoda</taxon>
        <taxon>Crustacea</taxon>
        <taxon>Multicrustacea</taxon>
        <taxon>Malacostraca</taxon>
        <taxon>Eumalacostraca</taxon>
        <taxon>Eucarida</taxon>
        <taxon>Decapoda</taxon>
        <taxon>Pleocyemata</taxon>
        <taxon>Astacidea</taxon>
        <taxon>Nephropoidea</taxon>
        <taxon>Nephropidae</taxon>
        <taxon>Homarus</taxon>
    </lineage>
</organism>
<proteinExistence type="predicted"/>
<gene>
    <name evidence="1" type="ORF">Hamer_G020786</name>
</gene>
<dbReference type="Proteomes" id="UP000747542">
    <property type="component" value="Unassembled WGS sequence"/>
</dbReference>
<accession>A0A8J5NAD5</accession>
<comment type="caution">
    <text evidence="1">The sequence shown here is derived from an EMBL/GenBank/DDBJ whole genome shotgun (WGS) entry which is preliminary data.</text>
</comment>